<evidence type="ECO:0000313" key="6">
    <source>
        <dbReference type="EMBL" id="EPD99020.1"/>
    </source>
</evidence>
<dbReference type="GO" id="GO:0003677">
    <property type="term" value="F:DNA binding"/>
    <property type="evidence" value="ECO:0007669"/>
    <property type="project" value="UniProtKB-KW"/>
</dbReference>
<dbReference type="RefSeq" id="WP_016474534.1">
    <property type="nucleotide sequence ID" value="NZ_KE150480.1"/>
</dbReference>
<name>S3BI39_9BURK</name>
<evidence type="ECO:0000256" key="1">
    <source>
        <dbReference type="ARBA" id="ARBA00009437"/>
    </source>
</evidence>
<dbReference type="HOGENOM" id="CLU_039613_39_0_4"/>
<comment type="similarity">
    <text evidence="1">Belongs to the LysR transcriptional regulatory family.</text>
</comment>
<evidence type="ECO:0000313" key="7">
    <source>
        <dbReference type="Proteomes" id="UP000014400"/>
    </source>
</evidence>
<keyword evidence="4" id="KW-0804">Transcription</keyword>
<dbReference type="Pfam" id="PF03466">
    <property type="entry name" value="LysR_substrate"/>
    <property type="match status" value="1"/>
</dbReference>
<evidence type="ECO:0000256" key="4">
    <source>
        <dbReference type="ARBA" id="ARBA00023163"/>
    </source>
</evidence>
<dbReference type="PATRIC" id="fig|1203554.3.peg.1351"/>
<dbReference type="InterPro" id="IPR005119">
    <property type="entry name" value="LysR_subst-bd"/>
</dbReference>
<dbReference type="SUPFAM" id="SSF53850">
    <property type="entry name" value="Periplasmic binding protein-like II"/>
    <property type="match status" value="1"/>
</dbReference>
<dbReference type="InterPro" id="IPR036390">
    <property type="entry name" value="WH_DNA-bd_sf"/>
</dbReference>
<evidence type="ECO:0000256" key="2">
    <source>
        <dbReference type="ARBA" id="ARBA00023015"/>
    </source>
</evidence>
<dbReference type="PANTHER" id="PTHR30118">
    <property type="entry name" value="HTH-TYPE TRANSCRIPTIONAL REGULATOR LEUO-RELATED"/>
    <property type="match status" value="1"/>
</dbReference>
<reference evidence="6 7" key="1">
    <citation type="submission" date="2013-04" db="EMBL/GenBank/DDBJ databases">
        <title>The Genome Sequence of Sutterella wadsworthensis HGA0223.</title>
        <authorList>
            <consortium name="The Broad Institute Genomics Platform"/>
            <person name="Earl A."/>
            <person name="Ward D."/>
            <person name="Feldgarden M."/>
            <person name="Gevers D."/>
            <person name="Schmidt T.M."/>
            <person name="Dover J."/>
            <person name="Dai D."/>
            <person name="Walker B."/>
            <person name="Young S."/>
            <person name="Zeng Q."/>
            <person name="Gargeya S."/>
            <person name="Fitzgerald M."/>
            <person name="Haas B."/>
            <person name="Abouelleil A."/>
            <person name="Allen A.W."/>
            <person name="Alvarado L."/>
            <person name="Arachchi H.M."/>
            <person name="Berlin A.M."/>
            <person name="Chapman S.B."/>
            <person name="Gainer-Dewar J."/>
            <person name="Goldberg J."/>
            <person name="Griggs A."/>
            <person name="Gujja S."/>
            <person name="Hansen M."/>
            <person name="Howarth C."/>
            <person name="Imamovic A."/>
            <person name="Ireland A."/>
            <person name="Larimer J."/>
            <person name="McCowan C."/>
            <person name="Murphy C."/>
            <person name="Pearson M."/>
            <person name="Poon T.W."/>
            <person name="Priest M."/>
            <person name="Roberts A."/>
            <person name="Saif S."/>
            <person name="Shea T."/>
            <person name="Sisk P."/>
            <person name="Sykes S."/>
            <person name="Wortman J."/>
            <person name="Nusbaum C."/>
            <person name="Birren B."/>
        </authorList>
    </citation>
    <scope>NUCLEOTIDE SEQUENCE [LARGE SCALE GENOMIC DNA]</scope>
    <source>
        <strain evidence="6 7">HGA0223</strain>
    </source>
</reference>
<gene>
    <name evidence="6" type="ORF">HMPREF1476_01291</name>
</gene>
<feature type="domain" description="HTH lysR-type" evidence="5">
    <location>
        <begin position="23"/>
        <end position="80"/>
    </location>
</feature>
<accession>S3BI39</accession>
<evidence type="ECO:0000256" key="3">
    <source>
        <dbReference type="ARBA" id="ARBA00023125"/>
    </source>
</evidence>
<dbReference type="InterPro" id="IPR000847">
    <property type="entry name" value="LysR_HTH_N"/>
</dbReference>
<comment type="caution">
    <text evidence="6">The sequence shown here is derived from an EMBL/GenBank/DDBJ whole genome shotgun (WGS) entry which is preliminary data.</text>
</comment>
<dbReference type="AlphaFoldDB" id="S3BI39"/>
<dbReference type="PROSITE" id="PS50931">
    <property type="entry name" value="HTH_LYSR"/>
    <property type="match status" value="1"/>
</dbReference>
<dbReference type="STRING" id="1203554.HMPREF1476_01291"/>
<dbReference type="SUPFAM" id="SSF46785">
    <property type="entry name" value="Winged helix' DNA-binding domain"/>
    <property type="match status" value="1"/>
</dbReference>
<dbReference type="InterPro" id="IPR036388">
    <property type="entry name" value="WH-like_DNA-bd_sf"/>
</dbReference>
<sequence length="326" mass="36353">MPQQPAPSDEIIPAAPASVIHELKYIDLLLLKTLAETESLTKTSARIGISVAKASRMLSSLRKLFNNELVQRCGPRMIATPELERLLPDIRASIKSLGKLFEHPLAFHPADIESRLVFACTDNAYLALLAPALKRLAEEAPRLQISVSELDDQTLSKLSSGDIDFILGQDFLARKNDRFRHQRLLTCPHCVVVRRDHPMALAHPDGRITAGDLRGFRQVLPIIHRPSGFESPTRLSMNLATAEAIRLPYFIAGFFTILQNDCFLAAPLAVAQRLSNWLPIELLHFDEGSQFLWTPEILWHERTDASPLHQWVRSIVCSAAAAANTP</sequence>
<dbReference type="GO" id="GO:0003700">
    <property type="term" value="F:DNA-binding transcription factor activity"/>
    <property type="evidence" value="ECO:0007669"/>
    <property type="project" value="InterPro"/>
</dbReference>
<dbReference type="Proteomes" id="UP000014400">
    <property type="component" value="Unassembled WGS sequence"/>
</dbReference>
<dbReference type="Pfam" id="PF00126">
    <property type="entry name" value="HTH_1"/>
    <property type="match status" value="1"/>
</dbReference>
<dbReference type="Gene3D" id="1.10.10.10">
    <property type="entry name" value="Winged helix-like DNA-binding domain superfamily/Winged helix DNA-binding domain"/>
    <property type="match status" value="1"/>
</dbReference>
<keyword evidence="2" id="KW-0805">Transcription regulation</keyword>
<dbReference type="PANTHER" id="PTHR30118:SF15">
    <property type="entry name" value="TRANSCRIPTIONAL REGULATORY PROTEIN"/>
    <property type="match status" value="1"/>
</dbReference>
<protein>
    <recommendedName>
        <fullName evidence="5">HTH lysR-type domain-containing protein</fullName>
    </recommendedName>
</protein>
<proteinExistence type="inferred from homology"/>
<dbReference type="EMBL" id="ATCF01000018">
    <property type="protein sequence ID" value="EPD99020.1"/>
    <property type="molecule type" value="Genomic_DNA"/>
</dbReference>
<evidence type="ECO:0000259" key="5">
    <source>
        <dbReference type="PROSITE" id="PS50931"/>
    </source>
</evidence>
<keyword evidence="3" id="KW-0238">DNA-binding</keyword>
<keyword evidence="7" id="KW-1185">Reference proteome</keyword>
<organism evidence="6 7">
    <name type="scientific">Sutterella wadsworthensis HGA0223</name>
    <dbReference type="NCBI Taxonomy" id="1203554"/>
    <lineage>
        <taxon>Bacteria</taxon>
        <taxon>Pseudomonadati</taxon>
        <taxon>Pseudomonadota</taxon>
        <taxon>Betaproteobacteria</taxon>
        <taxon>Burkholderiales</taxon>
        <taxon>Sutterellaceae</taxon>
        <taxon>Sutterella</taxon>
    </lineage>
</organism>
<dbReference type="InterPro" id="IPR050389">
    <property type="entry name" value="LysR-type_TF"/>
</dbReference>
<dbReference type="eggNOG" id="COG0583">
    <property type="taxonomic scope" value="Bacteria"/>
</dbReference>
<dbReference type="Gene3D" id="3.40.190.10">
    <property type="entry name" value="Periplasmic binding protein-like II"/>
    <property type="match status" value="2"/>
</dbReference>